<evidence type="ECO:0000313" key="6">
    <source>
        <dbReference type="Proteomes" id="UP000288178"/>
    </source>
</evidence>
<accession>A0A437JRK4</accession>
<evidence type="ECO:0000256" key="3">
    <source>
        <dbReference type="ARBA" id="ARBA00023163"/>
    </source>
</evidence>
<organism evidence="5 6">
    <name type="scientific">Rubrivivax albus</name>
    <dbReference type="NCBI Taxonomy" id="2499835"/>
    <lineage>
        <taxon>Bacteria</taxon>
        <taxon>Pseudomonadati</taxon>
        <taxon>Pseudomonadota</taxon>
        <taxon>Betaproteobacteria</taxon>
        <taxon>Burkholderiales</taxon>
        <taxon>Sphaerotilaceae</taxon>
        <taxon>Rubrivivax</taxon>
    </lineage>
</organism>
<dbReference type="RefSeq" id="WP_128199753.1">
    <property type="nucleotide sequence ID" value="NZ_SACT01000007.1"/>
</dbReference>
<keyword evidence="2" id="KW-0238">DNA-binding</keyword>
<keyword evidence="3" id="KW-0804">Transcription</keyword>
<dbReference type="SMART" id="SM00418">
    <property type="entry name" value="HTH_ARSR"/>
    <property type="match status" value="1"/>
</dbReference>
<dbReference type="GO" id="GO:0003677">
    <property type="term" value="F:DNA binding"/>
    <property type="evidence" value="ECO:0007669"/>
    <property type="project" value="UniProtKB-KW"/>
</dbReference>
<feature type="domain" description="HTH arsR-type" evidence="4">
    <location>
        <begin position="1"/>
        <end position="95"/>
    </location>
</feature>
<name>A0A437JRK4_9BURK</name>
<dbReference type="PROSITE" id="PS50987">
    <property type="entry name" value="HTH_ARSR_2"/>
    <property type="match status" value="1"/>
</dbReference>
<reference evidence="5 6" key="1">
    <citation type="submission" date="2019-01" db="EMBL/GenBank/DDBJ databases">
        <authorList>
            <person name="Chen W.-M."/>
        </authorList>
    </citation>
    <scope>NUCLEOTIDE SEQUENCE [LARGE SCALE GENOMIC DNA]</scope>
    <source>
        <strain evidence="5 6">ICH-3</strain>
    </source>
</reference>
<protein>
    <submittedName>
        <fullName evidence="5">ArsR family transcriptional regulator</fullName>
    </submittedName>
</protein>
<dbReference type="SUPFAM" id="SSF46785">
    <property type="entry name" value="Winged helix' DNA-binding domain"/>
    <property type="match status" value="1"/>
</dbReference>
<dbReference type="AlphaFoldDB" id="A0A437JRK4"/>
<keyword evidence="1" id="KW-0805">Transcription regulation</keyword>
<evidence type="ECO:0000259" key="4">
    <source>
        <dbReference type="PROSITE" id="PS50987"/>
    </source>
</evidence>
<dbReference type="Pfam" id="PF12840">
    <property type="entry name" value="HTH_20"/>
    <property type="match status" value="1"/>
</dbReference>
<dbReference type="Proteomes" id="UP000288178">
    <property type="component" value="Unassembled WGS sequence"/>
</dbReference>
<dbReference type="InterPro" id="IPR051011">
    <property type="entry name" value="Metal_resp_trans_reg"/>
</dbReference>
<dbReference type="EMBL" id="SACT01000007">
    <property type="protein sequence ID" value="RVT49581.1"/>
    <property type="molecule type" value="Genomic_DNA"/>
</dbReference>
<dbReference type="InterPro" id="IPR011991">
    <property type="entry name" value="ArsR-like_HTH"/>
</dbReference>
<keyword evidence="6" id="KW-1185">Reference proteome</keyword>
<dbReference type="InterPro" id="IPR036390">
    <property type="entry name" value="WH_DNA-bd_sf"/>
</dbReference>
<dbReference type="CDD" id="cd00090">
    <property type="entry name" value="HTH_ARSR"/>
    <property type="match status" value="1"/>
</dbReference>
<dbReference type="PANTHER" id="PTHR43132">
    <property type="entry name" value="ARSENICAL RESISTANCE OPERON REPRESSOR ARSR-RELATED"/>
    <property type="match status" value="1"/>
</dbReference>
<proteinExistence type="predicted"/>
<dbReference type="PANTHER" id="PTHR43132:SF2">
    <property type="entry name" value="ARSENICAL RESISTANCE OPERON REPRESSOR ARSR-RELATED"/>
    <property type="match status" value="1"/>
</dbReference>
<sequence>MDEKAAVRALGALAQDVRLRIYRAVVGVGPAGMTPGAIASELTVPPSTVSFHVKELLYAGLITQERDGRHLIYRPSIDTMNELLAYLSAHCCQAVSCVTRDGAPVASDNPCTTC</sequence>
<gene>
    <name evidence="5" type="ORF">ENE75_18140</name>
</gene>
<evidence type="ECO:0000256" key="1">
    <source>
        <dbReference type="ARBA" id="ARBA00023015"/>
    </source>
</evidence>
<dbReference type="OrthoDB" id="5297460at2"/>
<dbReference type="InterPro" id="IPR001845">
    <property type="entry name" value="HTH_ArsR_DNA-bd_dom"/>
</dbReference>
<dbReference type="InterPro" id="IPR036388">
    <property type="entry name" value="WH-like_DNA-bd_sf"/>
</dbReference>
<evidence type="ECO:0000313" key="5">
    <source>
        <dbReference type="EMBL" id="RVT49581.1"/>
    </source>
</evidence>
<comment type="caution">
    <text evidence="5">The sequence shown here is derived from an EMBL/GenBank/DDBJ whole genome shotgun (WGS) entry which is preliminary data.</text>
</comment>
<evidence type="ECO:0000256" key="2">
    <source>
        <dbReference type="ARBA" id="ARBA00023125"/>
    </source>
</evidence>
<dbReference type="GO" id="GO:0003700">
    <property type="term" value="F:DNA-binding transcription factor activity"/>
    <property type="evidence" value="ECO:0007669"/>
    <property type="project" value="InterPro"/>
</dbReference>
<dbReference type="PRINTS" id="PR00778">
    <property type="entry name" value="HTHARSR"/>
</dbReference>
<dbReference type="Gene3D" id="1.10.10.10">
    <property type="entry name" value="Winged helix-like DNA-binding domain superfamily/Winged helix DNA-binding domain"/>
    <property type="match status" value="1"/>
</dbReference>